<gene>
    <name evidence="2" type="ORF">GGX14DRAFT_402427</name>
</gene>
<keyword evidence="3" id="KW-1185">Reference proteome</keyword>
<feature type="region of interest" description="Disordered" evidence="1">
    <location>
        <begin position="177"/>
        <end position="213"/>
    </location>
</feature>
<reference evidence="2" key="1">
    <citation type="submission" date="2023-03" db="EMBL/GenBank/DDBJ databases">
        <title>Massive genome expansion in bonnet fungi (Mycena s.s.) driven by repeated elements and novel gene families across ecological guilds.</title>
        <authorList>
            <consortium name="Lawrence Berkeley National Laboratory"/>
            <person name="Harder C.B."/>
            <person name="Miyauchi S."/>
            <person name="Viragh M."/>
            <person name="Kuo A."/>
            <person name="Thoen E."/>
            <person name="Andreopoulos B."/>
            <person name="Lu D."/>
            <person name="Skrede I."/>
            <person name="Drula E."/>
            <person name="Henrissat B."/>
            <person name="Morin E."/>
            <person name="Kohler A."/>
            <person name="Barry K."/>
            <person name="LaButti K."/>
            <person name="Morin E."/>
            <person name="Salamov A."/>
            <person name="Lipzen A."/>
            <person name="Mereny Z."/>
            <person name="Hegedus B."/>
            <person name="Baldrian P."/>
            <person name="Stursova M."/>
            <person name="Weitz H."/>
            <person name="Taylor A."/>
            <person name="Grigoriev I.V."/>
            <person name="Nagy L.G."/>
            <person name="Martin F."/>
            <person name="Kauserud H."/>
        </authorList>
    </citation>
    <scope>NUCLEOTIDE SEQUENCE</scope>
    <source>
        <strain evidence="2">9144</strain>
    </source>
</reference>
<evidence type="ECO:0000313" key="3">
    <source>
        <dbReference type="Proteomes" id="UP001219525"/>
    </source>
</evidence>
<comment type="caution">
    <text evidence="2">The sequence shown here is derived from an EMBL/GenBank/DDBJ whole genome shotgun (WGS) entry which is preliminary data.</text>
</comment>
<feature type="compositionally biased region" description="Basic and acidic residues" evidence="1">
    <location>
        <begin position="188"/>
        <end position="201"/>
    </location>
</feature>
<evidence type="ECO:0000313" key="2">
    <source>
        <dbReference type="EMBL" id="KAJ7197807.1"/>
    </source>
</evidence>
<organism evidence="2 3">
    <name type="scientific">Mycena pura</name>
    <dbReference type="NCBI Taxonomy" id="153505"/>
    <lineage>
        <taxon>Eukaryota</taxon>
        <taxon>Fungi</taxon>
        <taxon>Dikarya</taxon>
        <taxon>Basidiomycota</taxon>
        <taxon>Agaricomycotina</taxon>
        <taxon>Agaricomycetes</taxon>
        <taxon>Agaricomycetidae</taxon>
        <taxon>Agaricales</taxon>
        <taxon>Marasmiineae</taxon>
        <taxon>Mycenaceae</taxon>
        <taxon>Mycena</taxon>
    </lineage>
</organism>
<evidence type="ECO:0000256" key="1">
    <source>
        <dbReference type="SAM" id="MobiDB-lite"/>
    </source>
</evidence>
<dbReference type="Proteomes" id="UP001219525">
    <property type="component" value="Unassembled WGS sequence"/>
</dbReference>
<proteinExistence type="predicted"/>
<name>A0AAD6V0T7_9AGAR</name>
<protein>
    <submittedName>
        <fullName evidence="2">Uncharacterized protein</fullName>
    </submittedName>
</protein>
<sequence length="276" mass="31569">MFKAPWPPEEVKTHTTNLRRDAPRVSRSAMAAVCGDRFAGAVRGPHLRSRGRKRGPCAEERQKLCIHRRASGVDMHKTPSRKAEKELQKERRGMGCMRWQFMRDKKFLSSRKGLWLTRLTPSKGNGPVMRLNARKSSIGTWVDLIQVLSAPKVLWELASAARRRPWSTKVVDSGQWPARVNHRHCGTRPRDRLRGHQDGSPRPDPQPPRQGRQLQIASGCHRTLASKIRDTWNSRAWAWLGRGKCYCGVRTQYASERTSGKPVTELVSCRAREREE</sequence>
<dbReference type="EMBL" id="JARJCW010000076">
    <property type="protein sequence ID" value="KAJ7197807.1"/>
    <property type="molecule type" value="Genomic_DNA"/>
</dbReference>
<accession>A0AAD6V0T7</accession>
<dbReference type="AlphaFoldDB" id="A0AAD6V0T7"/>